<keyword evidence="2" id="KW-1185">Reference proteome</keyword>
<reference evidence="1 2" key="1">
    <citation type="submission" date="2023-02" db="EMBL/GenBank/DDBJ databases">
        <title>Oceanobacillus kimchii IFOP_LL358 isolated form Alexandrium catenella lab strain.</title>
        <authorList>
            <person name="Gajardo G."/>
            <person name="Ueki S."/>
            <person name="Maruyama F."/>
        </authorList>
    </citation>
    <scope>NUCLEOTIDE SEQUENCE [LARGE SCALE GENOMIC DNA]</scope>
    <source>
        <strain evidence="1 2">IFOP_LL358</strain>
    </source>
</reference>
<evidence type="ECO:0000313" key="2">
    <source>
        <dbReference type="Proteomes" id="UP001275436"/>
    </source>
</evidence>
<accession>A0ABQ5TCY5</accession>
<dbReference type="RefSeq" id="WP_317957588.1">
    <property type="nucleotide sequence ID" value="NZ_BSKO01000001.1"/>
</dbReference>
<evidence type="ECO:0000313" key="1">
    <source>
        <dbReference type="EMBL" id="GLO64479.1"/>
    </source>
</evidence>
<gene>
    <name evidence="1" type="ORF">MACH08_02630</name>
</gene>
<proteinExistence type="predicted"/>
<dbReference type="Proteomes" id="UP001275436">
    <property type="component" value="Unassembled WGS sequence"/>
</dbReference>
<evidence type="ECO:0008006" key="3">
    <source>
        <dbReference type="Google" id="ProtNLM"/>
    </source>
</evidence>
<comment type="caution">
    <text evidence="1">The sequence shown here is derived from an EMBL/GenBank/DDBJ whole genome shotgun (WGS) entry which is preliminary data.</text>
</comment>
<name>A0ABQ5TCY5_9BACI</name>
<protein>
    <recommendedName>
        <fullName evidence="3">Bacillus phage SPbeta YonK domain-containing protein</fullName>
    </recommendedName>
</protein>
<dbReference type="EMBL" id="BSKO01000001">
    <property type="protein sequence ID" value="GLO64479.1"/>
    <property type="molecule type" value="Genomic_DNA"/>
</dbReference>
<organism evidence="1 2">
    <name type="scientific">Oceanobacillus kimchii</name>
    <dbReference type="NCBI Taxonomy" id="746691"/>
    <lineage>
        <taxon>Bacteria</taxon>
        <taxon>Bacillati</taxon>
        <taxon>Bacillota</taxon>
        <taxon>Bacilli</taxon>
        <taxon>Bacillales</taxon>
        <taxon>Bacillaceae</taxon>
        <taxon>Oceanobacillus</taxon>
    </lineage>
</organism>
<sequence length="59" mass="6720">MIKIVNNGAPYNLKLHKKESKHVEIYSTIDASKLEEAMDTGNMTMLNIKIESDGKERKL</sequence>